<dbReference type="CDD" id="cd08560">
    <property type="entry name" value="GDPD_EcGlpQ_like_1"/>
    <property type="match status" value="1"/>
</dbReference>
<dbReference type="Gene3D" id="3.20.20.190">
    <property type="entry name" value="Phosphatidylinositol (PI) phosphodiesterase"/>
    <property type="match status" value="1"/>
</dbReference>
<comment type="similarity">
    <text evidence="1">Belongs to the glycerophosphoryl diester phosphodiesterase family.</text>
</comment>
<dbReference type="Proteomes" id="UP000664761">
    <property type="component" value="Unassembled WGS sequence"/>
</dbReference>
<comment type="catalytic activity">
    <reaction evidence="6">
        <text>a sn-glycero-3-phosphodiester + H2O = an alcohol + sn-glycerol 3-phosphate + H(+)</text>
        <dbReference type="Rhea" id="RHEA:12969"/>
        <dbReference type="ChEBI" id="CHEBI:15377"/>
        <dbReference type="ChEBI" id="CHEBI:15378"/>
        <dbReference type="ChEBI" id="CHEBI:30879"/>
        <dbReference type="ChEBI" id="CHEBI:57597"/>
        <dbReference type="ChEBI" id="CHEBI:83408"/>
        <dbReference type="EC" id="3.1.4.46"/>
    </reaction>
</comment>
<dbReference type="PROSITE" id="PS51704">
    <property type="entry name" value="GP_PDE"/>
    <property type="match status" value="1"/>
</dbReference>
<evidence type="ECO:0000313" key="9">
    <source>
        <dbReference type="EMBL" id="MBO0332124.1"/>
    </source>
</evidence>
<sequence length="414" mass="45293">MKIARLFLILLLAMFSPNESWEANTAQAADAVSFGPRPLFLVDDMDQGELKDKLLQCRTQSARTTDFSIGHRGASLQFPEHTKESYLAAARMGAGILECDVTFTKDKALVCRHSQCDLHLTTDILSRPELAAKCSVPFSPASENGGKASVKCCASDLTLAEFKSLNGKMDGANKQAETIVDYLKGTPGWRTDLYASNGTLMTHQESITLIDGLGLKFTPELKSAEVSMPYNGSYSQQDYAKALIADYKAAGIDPKRVFPQSFNLDDVLYWIENEPDFGAQAVFLDGRYRGNALNPDNPDTFSPSMKELSEKNVRYIAPPTWMLLAVNDEGGIVPSAYAQEAKKAGLKIITWTLERSGSLTNGGGWYYQTVKEAIDSEGDVMTVLDVLAKEVGVVGVFSDWPATTTYYANCMGID</sequence>
<comment type="caution">
    <text evidence="9">The sequence shown here is derived from an EMBL/GenBank/DDBJ whole genome shotgun (WGS) entry which is preliminary data.</text>
</comment>
<dbReference type="RefSeq" id="WP_207040968.1">
    <property type="nucleotide sequence ID" value="NZ_JAFLNC010000001.1"/>
</dbReference>
<dbReference type="PANTHER" id="PTHR43620:SF7">
    <property type="entry name" value="GLYCEROPHOSPHODIESTER PHOSPHODIESTERASE GDPD5-RELATED"/>
    <property type="match status" value="1"/>
</dbReference>
<evidence type="ECO:0000256" key="1">
    <source>
        <dbReference type="ARBA" id="ARBA00007277"/>
    </source>
</evidence>
<dbReference type="EC" id="3.1.4.46" evidence="2"/>
<reference evidence="9 10" key="1">
    <citation type="submission" date="2021-03" db="EMBL/GenBank/DDBJ databases">
        <title>Sneathiella sp. CAU 1612 isolated from Kang Won-do.</title>
        <authorList>
            <person name="Kim W."/>
        </authorList>
    </citation>
    <scope>NUCLEOTIDE SEQUENCE [LARGE SCALE GENOMIC DNA]</scope>
    <source>
        <strain evidence="9 10">CAU 1612</strain>
    </source>
</reference>
<dbReference type="SUPFAM" id="SSF51695">
    <property type="entry name" value="PLC-like phosphodiesterases"/>
    <property type="match status" value="1"/>
</dbReference>
<feature type="chain" id="PRO_5045323417" description="glycerophosphodiester phosphodiesterase" evidence="7">
    <location>
        <begin position="23"/>
        <end position="414"/>
    </location>
</feature>
<keyword evidence="10" id="KW-1185">Reference proteome</keyword>
<name>A0ABS3F133_9PROT</name>
<evidence type="ECO:0000256" key="2">
    <source>
        <dbReference type="ARBA" id="ARBA00012247"/>
    </source>
</evidence>
<evidence type="ECO:0000256" key="6">
    <source>
        <dbReference type="ARBA" id="ARBA00047512"/>
    </source>
</evidence>
<dbReference type="PANTHER" id="PTHR43620">
    <property type="entry name" value="GLYCEROPHOSPHORYL DIESTER PHOSPHODIESTERASE"/>
    <property type="match status" value="1"/>
</dbReference>
<evidence type="ECO:0000256" key="3">
    <source>
        <dbReference type="ARBA" id="ARBA00022729"/>
    </source>
</evidence>
<proteinExistence type="inferred from homology"/>
<dbReference type="InterPro" id="IPR017946">
    <property type="entry name" value="PLC-like_Pdiesterase_TIM-brl"/>
</dbReference>
<keyword evidence="5" id="KW-0378">Hydrolase</keyword>
<dbReference type="Pfam" id="PF03009">
    <property type="entry name" value="GDPD"/>
    <property type="match status" value="1"/>
</dbReference>
<evidence type="ECO:0000259" key="8">
    <source>
        <dbReference type="PROSITE" id="PS51704"/>
    </source>
</evidence>
<evidence type="ECO:0000256" key="4">
    <source>
        <dbReference type="ARBA" id="ARBA00022798"/>
    </source>
</evidence>
<feature type="domain" description="GP-PDE" evidence="8">
    <location>
        <begin position="66"/>
        <end position="408"/>
    </location>
</feature>
<keyword evidence="3 7" id="KW-0732">Signal</keyword>
<evidence type="ECO:0000313" key="10">
    <source>
        <dbReference type="Proteomes" id="UP000664761"/>
    </source>
</evidence>
<dbReference type="InterPro" id="IPR030395">
    <property type="entry name" value="GP_PDE_dom"/>
</dbReference>
<dbReference type="EMBL" id="JAFLNC010000001">
    <property type="protein sequence ID" value="MBO0332124.1"/>
    <property type="molecule type" value="Genomic_DNA"/>
</dbReference>
<organism evidence="9 10">
    <name type="scientific">Sneathiella sedimenti</name>
    <dbReference type="NCBI Taxonomy" id="2816034"/>
    <lineage>
        <taxon>Bacteria</taxon>
        <taxon>Pseudomonadati</taxon>
        <taxon>Pseudomonadota</taxon>
        <taxon>Alphaproteobacteria</taxon>
        <taxon>Sneathiellales</taxon>
        <taxon>Sneathiellaceae</taxon>
        <taxon>Sneathiella</taxon>
    </lineage>
</organism>
<evidence type="ECO:0000256" key="7">
    <source>
        <dbReference type="SAM" id="SignalP"/>
    </source>
</evidence>
<keyword evidence="4" id="KW-0319">Glycerol metabolism</keyword>
<protein>
    <recommendedName>
        <fullName evidence="2">glycerophosphodiester phosphodiesterase</fullName>
        <ecNumber evidence="2">3.1.4.46</ecNumber>
    </recommendedName>
</protein>
<gene>
    <name evidence="9" type="ORF">J0X12_00765</name>
</gene>
<evidence type="ECO:0000256" key="5">
    <source>
        <dbReference type="ARBA" id="ARBA00022801"/>
    </source>
</evidence>
<accession>A0ABS3F133</accession>
<feature type="signal peptide" evidence="7">
    <location>
        <begin position="1"/>
        <end position="22"/>
    </location>
</feature>